<name>A0A4R0Z1W0_9GAMM</name>
<dbReference type="Proteomes" id="UP000291822">
    <property type="component" value="Unassembled WGS sequence"/>
</dbReference>
<dbReference type="InterPro" id="IPR024981">
    <property type="entry name" value="DUF3887"/>
</dbReference>
<dbReference type="Gene3D" id="3.10.450.590">
    <property type="match status" value="1"/>
</dbReference>
<evidence type="ECO:0000313" key="4">
    <source>
        <dbReference type="Proteomes" id="UP000291822"/>
    </source>
</evidence>
<organism evidence="3 4">
    <name type="scientific">Dyella soli</name>
    <dbReference type="NCBI Taxonomy" id="522319"/>
    <lineage>
        <taxon>Bacteria</taxon>
        <taxon>Pseudomonadati</taxon>
        <taxon>Pseudomonadota</taxon>
        <taxon>Gammaproteobacteria</taxon>
        <taxon>Lysobacterales</taxon>
        <taxon>Rhodanobacteraceae</taxon>
        <taxon>Dyella</taxon>
    </lineage>
</organism>
<keyword evidence="1" id="KW-0732">Signal</keyword>
<reference evidence="3 4" key="1">
    <citation type="submission" date="2019-02" db="EMBL/GenBank/DDBJ databases">
        <title>Dyella amyloliquefaciens sp. nov., isolated from forest soil.</title>
        <authorList>
            <person name="Gao Z.-H."/>
            <person name="Qiu L.-H."/>
        </authorList>
    </citation>
    <scope>NUCLEOTIDE SEQUENCE [LARGE SCALE GENOMIC DNA]</scope>
    <source>
        <strain evidence="3 4">KACC 12747</strain>
    </source>
</reference>
<dbReference type="Pfam" id="PF13026">
    <property type="entry name" value="DUF3887"/>
    <property type="match status" value="1"/>
</dbReference>
<evidence type="ECO:0000256" key="1">
    <source>
        <dbReference type="SAM" id="SignalP"/>
    </source>
</evidence>
<evidence type="ECO:0000313" key="3">
    <source>
        <dbReference type="EMBL" id="TCI13604.1"/>
    </source>
</evidence>
<protein>
    <submittedName>
        <fullName evidence="3">DUF3887 domain-containing protein</fullName>
    </submittedName>
</protein>
<dbReference type="AlphaFoldDB" id="A0A4R0Z1W0"/>
<feature type="chain" id="PRO_5020474247" evidence="1">
    <location>
        <begin position="22"/>
        <end position="124"/>
    </location>
</feature>
<comment type="caution">
    <text evidence="3">The sequence shown here is derived from an EMBL/GenBank/DDBJ whole genome shotgun (WGS) entry which is preliminary data.</text>
</comment>
<evidence type="ECO:0000259" key="2">
    <source>
        <dbReference type="Pfam" id="PF13026"/>
    </source>
</evidence>
<sequence>MQRVTWFALLLFTVTTFPATAENACESASARMLDALDRGDYPAATVDFNDTMKSRLTTDKLSEAWQAIPAQFGERGAREPAQSNQAGENTVVVTALHYGDSMIDAQVSCSADGKIAGFYIKPHH</sequence>
<dbReference type="RefSeq" id="WP_131149613.1">
    <property type="nucleotide sequence ID" value="NZ_SJTG01000001.1"/>
</dbReference>
<dbReference type="EMBL" id="SJTG01000001">
    <property type="protein sequence ID" value="TCI13604.1"/>
    <property type="molecule type" value="Genomic_DNA"/>
</dbReference>
<feature type="signal peptide" evidence="1">
    <location>
        <begin position="1"/>
        <end position="21"/>
    </location>
</feature>
<proteinExistence type="predicted"/>
<keyword evidence="4" id="KW-1185">Reference proteome</keyword>
<feature type="domain" description="DUF3887" evidence="2">
    <location>
        <begin position="32"/>
        <end position="118"/>
    </location>
</feature>
<gene>
    <name evidence="3" type="ORF">EZM97_10185</name>
</gene>
<accession>A0A4R0Z1W0</accession>